<organism evidence="3 4">
    <name type="scientific">Lysobacter korlensis</name>
    <dbReference type="NCBI Taxonomy" id="553636"/>
    <lineage>
        <taxon>Bacteria</taxon>
        <taxon>Pseudomonadati</taxon>
        <taxon>Pseudomonadota</taxon>
        <taxon>Gammaproteobacteria</taxon>
        <taxon>Lysobacterales</taxon>
        <taxon>Lysobacteraceae</taxon>
        <taxon>Lysobacter</taxon>
    </lineage>
</organism>
<gene>
    <name evidence="3" type="ORF">ACFFGH_00295</name>
</gene>
<dbReference type="EMBL" id="JBHLTG010000001">
    <property type="protein sequence ID" value="MFC0676287.1"/>
    <property type="molecule type" value="Genomic_DNA"/>
</dbReference>
<comment type="caution">
    <text evidence="3">The sequence shown here is derived from an EMBL/GenBank/DDBJ whole genome shotgun (WGS) entry which is preliminary data.</text>
</comment>
<feature type="signal peptide" evidence="1">
    <location>
        <begin position="1"/>
        <end position="22"/>
    </location>
</feature>
<dbReference type="PROSITE" id="PS00018">
    <property type="entry name" value="EF_HAND_1"/>
    <property type="match status" value="3"/>
</dbReference>
<proteinExistence type="predicted"/>
<feature type="domain" description="EF-hand" evidence="2">
    <location>
        <begin position="25"/>
        <end position="60"/>
    </location>
</feature>
<accession>A0ABV6RIU4</accession>
<dbReference type="PROSITE" id="PS50222">
    <property type="entry name" value="EF_HAND_2"/>
    <property type="match status" value="2"/>
</dbReference>
<dbReference type="SUPFAM" id="SSF47473">
    <property type="entry name" value="EF-hand"/>
    <property type="match status" value="1"/>
</dbReference>
<feature type="chain" id="PRO_5046830550" description="EF-hand domain-containing protein" evidence="1">
    <location>
        <begin position="23"/>
        <end position="135"/>
    </location>
</feature>
<dbReference type="Gene3D" id="1.10.238.10">
    <property type="entry name" value="EF-hand"/>
    <property type="match status" value="1"/>
</dbReference>
<name>A0ABV6RIU4_9GAMM</name>
<dbReference type="InterPro" id="IPR002048">
    <property type="entry name" value="EF_hand_dom"/>
</dbReference>
<dbReference type="InterPro" id="IPR018247">
    <property type="entry name" value="EF_Hand_1_Ca_BS"/>
</dbReference>
<protein>
    <recommendedName>
        <fullName evidence="2">EF-hand domain-containing protein</fullName>
    </recommendedName>
</protein>
<evidence type="ECO:0000313" key="3">
    <source>
        <dbReference type="EMBL" id="MFC0676287.1"/>
    </source>
</evidence>
<feature type="domain" description="EF-hand" evidence="2">
    <location>
        <begin position="110"/>
        <end position="135"/>
    </location>
</feature>
<dbReference type="PROSITE" id="PS51257">
    <property type="entry name" value="PROKAR_LIPOPROTEIN"/>
    <property type="match status" value="1"/>
</dbReference>
<dbReference type="Pfam" id="PF13202">
    <property type="entry name" value="EF-hand_5"/>
    <property type="match status" value="1"/>
</dbReference>
<evidence type="ECO:0000259" key="2">
    <source>
        <dbReference type="PROSITE" id="PS50222"/>
    </source>
</evidence>
<evidence type="ECO:0000313" key="4">
    <source>
        <dbReference type="Proteomes" id="UP001589896"/>
    </source>
</evidence>
<reference evidence="3 4" key="1">
    <citation type="submission" date="2024-09" db="EMBL/GenBank/DDBJ databases">
        <authorList>
            <person name="Sun Q."/>
            <person name="Mori K."/>
        </authorList>
    </citation>
    <scope>NUCLEOTIDE SEQUENCE [LARGE SCALE GENOMIC DNA]</scope>
    <source>
        <strain evidence="3 4">KCTC 23076</strain>
    </source>
</reference>
<dbReference type="InterPro" id="IPR011992">
    <property type="entry name" value="EF-hand-dom_pair"/>
</dbReference>
<keyword evidence="1" id="KW-0732">Signal</keyword>
<sequence>MNKKIMAALGLSVLLASGCASTEGMQYAETNNGFAQWDRDRNGMIANDEFRAGFTQNASFNEWDTDRNGMLSDQEFGVASAEWGIGADSFGVWDANRDGMLDNNEFGIGAFSTWDHDRDGFLNDDEFGVGMGWFD</sequence>
<keyword evidence="4" id="KW-1185">Reference proteome</keyword>
<evidence type="ECO:0000256" key="1">
    <source>
        <dbReference type="SAM" id="SignalP"/>
    </source>
</evidence>
<dbReference type="Proteomes" id="UP001589896">
    <property type="component" value="Unassembled WGS sequence"/>
</dbReference>
<dbReference type="RefSeq" id="WP_386663871.1">
    <property type="nucleotide sequence ID" value="NZ_JBHLTG010000001.1"/>
</dbReference>